<gene>
    <name evidence="2" type="ORF">GCM10009843_36770</name>
</gene>
<dbReference type="EMBL" id="BAAAQQ010000013">
    <property type="protein sequence ID" value="GAA2132342.1"/>
    <property type="molecule type" value="Genomic_DNA"/>
</dbReference>
<reference evidence="3" key="1">
    <citation type="journal article" date="2019" name="Int. J. Syst. Evol. Microbiol.">
        <title>The Global Catalogue of Microorganisms (GCM) 10K type strain sequencing project: providing services to taxonomists for standard genome sequencing and annotation.</title>
        <authorList>
            <consortium name="The Broad Institute Genomics Platform"/>
            <consortium name="The Broad Institute Genome Sequencing Center for Infectious Disease"/>
            <person name="Wu L."/>
            <person name="Ma J."/>
        </authorList>
    </citation>
    <scope>NUCLEOTIDE SEQUENCE [LARGE SCALE GENOMIC DNA]</scope>
    <source>
        <strain evidence="3">JCM 16021</strain>
    </source>
</reference>
<proteinExistence type="predicted"/>
<dbReference type="Proteomes" id="UP001500575">
    <property type="component" value="Unassembled WGS sequence"/>
</dbReference>
<accession>A0ABP5KM65</accession>
<protein>
    <submittedName>
        <fullName evidence="2">Uncharacterized protein</fullName>
    </submittedName>
</protein>
<comment type="caution">
    <text evidence="2">The sequence shown here is derived from an EMBL/GenBank/DDBJ whole genome shotgun (WGS) entry which is preliminary data.</text>
</comment>
<evidence type="ECO:0000313" key="3">
    <source>
        <dbReference type="Proteomes" id="UP001500575"/>
    </source>
</evidence>
<organism evidence="2 3">
    <name type="scientific">Nocardioides bigeumensis</name>
    <dbReference type="NCBI Taxonomy" id="433657"/>
    <lineage>
        <taxon>Bacteria</taxon>
        <taxon>Bacillati</taxon>
        <taxon>Actinomycetota</taxon>
        <taxon>Actinomycetes</taxon>
        <taxon>Propionibacteriales</taxon>
        <taxon>Nocardioidaceae</taxon>
        <taxon>Nocardioides</taxon>
    </lineage>
</organism>
<keyword evidence="1" id="KW-1133">Transmembrane helix</keyword>
<name>A0ABP5KM65_9ACTN</name>
<evidence type="ECO:0000313" key="2">
    <source>
        <dbReference type="EMBL" id="GAA2132342.1"/>
    </source>
</evidence>
<keyword evidence="3" id="KW-1185">Reference proteome</keyword>
<sequence length="59" mass="6407">MHTGHVQYVIAVLVVLPVVALVAGSLLGRVTLQSCCAPADPRTDLRMRAAFDEDVAFRR</sequence>
<feature type="transmembrane region" description="Helical" evidence="1">
    <location>
        <begin position="6"/>
        <end position="27"/>
    </location>
</feature>
<keyword evidence="1" id="KW-0472">Membrane</keyword>
<evidence type="ECO:0000256" key="1">
    <source>
        <dbReference type="SAM" id="Phobius"/>
    </source>
</evidence>
<keyword evidence="1" id="KW-0812">Transmembrane</keyword>